<dbReference type="SUPFAM" id="SSF48008">
    <property type="entry name" value="GntR ligand-binding domain-like"/>
    <property type="match status" value="1"/>
</dbReference>
<protein>
    <submittedName>
        <fullName evidence="5">GntR family transcriptional regulator</fullName>
    </submittedName>
</protein>
<dbReference type="PANTHER" id="PTHR43537:SF24">
    <property type="entry name" value="GLUCONATE OPERON TRANSCRIPTIONAL REPRESSOR"/>
    <property type="match status" value="1"/>
</dbReference>
<dbReference type="Pfam" id="PF07729">
    <property type="entry name" value="FCD"/>
    <property type="match status" value="1"/>
</dbReference>
<dbReference type="InterPro" id="IPR036388">
    <property type="entry name" value="WH-like_DNA-bd_sf"/>
</dbReference>
<dbReference type="SMART" id="SM00345">
    <property type="entry name" value="HTH_GNTR"/>
    <property type="match status" value="1"/>
</dbReference>
<dbReference type="CDD" id="cd07377">
    <property type="entry name" value="WHTH_GntR"/>
    <property type="match status" value="1"/>
</dbReference>
<evidence type="ECO:0000256" key="2">
    <source>
        <dbReference type="ARBA" id="ARBA00023125"/>
    </source>
</evidence>
<dbReference type="PANTHER" id="PTHR43537">
    <property type="entry name" value="TRANSCRIPTIONAL REGULATOR, GNTR FAMILY"/>
    <property type="match status" value="1"/>
</dbReference>
<organism evidence="5 6">
    <name type="scientific">Cereibacter sphaeroides</name>
    <name type="common">Rhodobacter sphaeroides</name>
    <dbReference type="NCBI Taxonomy" id="1063"/>
    <lineage>
        <taxon>Bacteria</taxon>
        <taxon>Pseudomonadati</taxon>
        <taxon>Pseudomonadota</taxon>
        <taxon>Alphaproteobacteria</taxon>
        <taxon>Rhodobacterales</taxon>
        <taxon>Paracoccaceae</taxon>
        <taxon>Cereibacter</taxon>
    </lineage>
</organism>
<evidence type="ECO:0000256" key="3">
    <source>
        <dbReference type="ARBA" id="ARBA00023163"/>
    </source>
</evidence>
<evidence type="ECO:0000313" key="6">
    <source>
        <dbReference type="Proteomes" id="UP000266305"/>
    </source>
</evidence>
<reference evidence="5 6" key="1">
    <citation type="submission" date="2018-08" db="EMBL/GenBank/DDBJ databases">
        <title>Draft genome sequence of Rhodobacter sphaeroides FY.</title>
        <authorList>
            <person name="Rayyan A."/>
            <person name="Meyer T.E."/>
            <person name="Kyndt J.A."/>
        </authorList>
    </citation>
    <scope>NUCLEOTIDE SEQUENCE [LARGE SCALE GENOMIC DNA]</scope>
    <source>
        <strain evidence="5 6">FY</strain>
    </source>
</reference>
<name>A0AAX1UKT2_CERSP</name>
<proteinExistence type="predicted"/>
<dbReference type="EMBL" id="QWGP01000013">
    <property type="protein sequence ID" value="RHZ94295.1"/>
    <property type="molecule type" value="Genomic_DNA"/>
</dbReference>
<evidence type="ECO:0000313" key="5">
    <source>
        <dbReference type="EMBL" id="RHZ94295.1"/>
    </source>
</evidence>
<comment type="caution">
    <text evidence="5">The sequence shown here is derived from an EMBL/GenBank/DDBJ whole genome shotgun (WGS) entry which is preliminary data.</text>
</comment>
<dbReference type="Pfam" id="PF00392">
    <property type="entry name" value="GntR"/>
    <property type="match status" value="1"/>
</dbReference>
<dbReference type="Proteomes" id="UP000266305">
    <property type="component" value="Unassembled WGS sequence"/>
</dbReference>
<keyword evidence="2" id="KW-0238">DNA-binding</keyword>
<dbReference type="InterPro" id="IPR008920">
    <property type="entry name" value="TF_FadR/GntR_C"/>
</dbReference>
<dbReference type="PRINTS" id="PR00035">
    <property type="entry name" value="HTHGNTR"/>
</dbReference>
<dbReference type="AlphaFoldDB" id="A0AAX1UKT2"/>
<dbReference type="InterPro" id="IPR036390">
    <property type="entry name" value="WH_DNA-bd_sf"/>
</dbReference>
<dbReference type="InterPro" id="IPR011711">
    <property type="entry name" value="GntR_C"/>
</dbReference>
<keyword evidence="3" id="KW-0804">Transcription</keyword>
<gene>
    <name evidence="5" type="ORF">D1114_12940</name>
</gene>
<dbReference type="Gene3D" id="1.10.10.10">
    <property type="entry name" value="Winged helix-like DNA-binding domain superfamily/Winged helix DNA-binding domain"/>
    <property type="match status" value="1"/>
</dbReference>
<dbReference type="SUPFAM" id="SSF46785">
    <property type="entry name" value="Winged helix' DNA-binding domain"/>
    <property type="match status" value="1"/>
</dbReference>
<accession>A0AAX1UKT2</accession>
<dbReference type="GO" id="GO:0003700">
    <property type="term" value="F:DNA-binding transcription factor activity"/>
    <property type="evidence" value="ECO:0007669"/>
    <property type="project" value="InterPro"/>
</dbReference>
<evidence type="ECO:0000259" key="4">
    <source>
        <dbReference type="PROSITE" id="PS50949"/>
    </source>
</evidence>
<dbReference type="InterPro" id="IPR000524">
    <property type="entry name" value="Tscrpt_reg_HTH_GntR"/>
</dbReference>
<evidence type="ECO:0000256" key="1">
    <source>
        <dbReference type="ARBA" id="ARBA00023015"/>
    </source>
</evidence>
<dbReference type="PROSITE" id="PS50949">
    <property type="entry name" value="HTH_GNTR"/>
    <property type="match status" value="1"/>
</dbReference>
<dbReference type="GO" id="GO:0003677">
    <property type="term" value="F:DNA binding"/>
    <property type="evidence" value="ECO:0007669"/>
    <property type="project" value="UniProtKB-KW"/>
</dbReference>
<sequence>MRAKDTRPGTDALSRLAPLEARTLVDQVVDAIVEATATGAFLPGDRVVEAEVARALNVSRVPVREALRILESQGIVVNERYRGMRLMDVSADRLEKILKVRNALETLAAHEILDLKPEQPDILMPLEARVRELHAAVAAGDSFGVARLDTEFHRTLCQISGNGVLLQSWEPLSRQLTIIFGLSTLQKPIESIAREHDDVLDALRAGDRAAVTEMIRVHILDYSRELDYEGLVSAHRFGRKAKE</sequence>
<dbReference type="SMART" id="SM00895">
    <property type="entry name" value="FCD"/>
    <property type="match status" value="1"/>
</dbReference>
<keyword evidence="1" id="KW-0805">Transcription regulation</keyword>
<feature type="domain" description="HTH gntR-type" evidence="4">
    <location>
        <begin position="22"/>
        <end position="89"/>
    </location>
</feature>
<dbReference type="Gene3D" id="1.20.120.530">
    <property type="entry name" value="GntR ligand-binding domain-like"/>
    <property type="match status" value="1"/>
</dbReference>